<dbReference type="Proteomes" id="UP001187192">
    <property type="component" value="Unassembled WGS sequence"/>
</dbReference>
<evidence type="ECO:0000313" key="3">
    <source>
        <dbReference type="Proteomes" id="UP001187192"/>
    </source>
</evidence>
<comment type="caution">
    <text evidence="2">The sequence shown here is derived from an EMBL/GenBank/DDBJ whole genome shotgun (WGS) entry which is preliminary data.</text>
</comment>
<gene>
    <name evidence="2" type="ORF">TIFTF001_001032</name>
</gene>
<evidence type="ECO:0000313" key="2">
    <source>
        <dbReference type="EMBL" id="GMN25689.1"/>
    </source>
</evidence>
<reference evidence="2" key="1">
    <citation type="submission" date="2023-07" db="EMBL/GenBank/DDBJ databases">
        <title>draft genome sequence of fig (Ficus carica).</title>
        <authorList>
            <person name="Takahashi T."/>
            <person name="Nishimura K."/>
        </authorList>
    </citation>
    <scope>NUCLEOTIDE SEQUENCE</scope>
</reference>
<accession>A0AA88D3G3</accession>
<sequence>MGVKVAYSTLLVLIHIGVVLLQVLASAFSYGNNTKERIFPSSMLKVAARRGRPTPSPPPTPSSNIQHSNGAPRRYPIVAVDQPPPPLKPPPESPPPPPPTS</sequence>
<dbReference type="EMBL" id="BTGU01000001">
    <property type="protein sequence ID" value="GMN25689.1"/>
    <property type="molecule type" value="Genomic_DNA"/>
</dbReference>
<dbReference type="AlphaFoldDB" id="A0AA88D3G3"/>
<dbReference type="Gramene" id="FCD_00000901-RA">
    <property type="protein sequence ID" value="FCD_00000901-RA:cds"/>
    <property type="gene ID" value="FCD_00000901"/>
</dbReference>
<feature type="region of interest" description="Disordered" evidence="1">
    <location>
        <begin position="46"/>
        <end position="101"/>
    </location>
</feature>
<name>A0AA88D3G3_FICCA</name>
<proteinExistence type="predicted"/>
<organism evidence="2 3">
    <name type="scientific">Ficus carica</name>
    <name type="common">Common fig</name>
    <dbReference type="NCBI Taxonomy" id="3494"/>
    <lineage>
        <taxon>Eukaryota</taxon>
        <taxon>Viridiplantae</taxon>
        <taxon>Streptophyta</taxon>
        <taxon>Embryophyta</taxon>
        <taxon>Tracheophyta</taxon>
        <taxon>Spermatophyta</taxon>
        <taxon>Magnoliopsida</taxon>
        <taxon>eudicotyledons</taxon>
        <taxon>Gunneridae</taxon>
        <taxon>Pentapetalae</taxon>
        <taxon>rosids</taxon>
        <taxon>fabids</taxon>
        <taxon>Rosales</taxon>
        <taxon>Moraceae</taxon>
        <taxon>Ficeae</taxon>
        <taxon>Ficus</taxon>
    </lineage>
</organism>
<feature type="compositionally biased region" description="Pro residues" evidence="1">
    <location>
        <begin position="82"/>
        <end position="101"/>
    </location>
</feature>
<evidence type="ECO:0000256" key="1">
    <source>
        <dbReference type="SAM" id="MobiDB-lite"/>
    </source>
</evidence>
<keyword evidence="3" id="KW-1185">Reference proteome</keyword>
<protein>
    <submittedName>
        <fullName evidence="2">Uncharacterized protein</fullName>
    </submittedName>
</protein>